<keyword evidence="3" id="KW-1185">Reference proteome</keyword>
<comment type="caution">
    <text evidence="2">The sequence shown here is derived from an EMBL/GenBank/DDBJ whole genome shotgun (WGS) entry which is preliminary data.</text>
</comment>
<dbReference type="Proteomes" id="UP000722165">
    <property type="component" value="Unassembled WGS sequence"/>
</dbReference>
<dbReference type="InterPro" id="IPR007047">
    <property type="entry name" value="Flp_Fap"/>
</dbReference>
<proteinExistence type="predicted"/>
<name>A0ABS6NLZ1_9BURK</name>
<dbReference type="RefSeq" id="WP_217734766.1">
    <property type="nucleotide sequence ID" value="NZ_JAHSPR010000003.1"/>
</dbReference>
<evidence type="ECO:0000313" key="2">
    <source>
        <dbReference type="EMBL" id="MBV4396638.1"/>
    </source>
</evidence>
<gene>
    <name evidence="2" type="ORF">KU392_05100</name>
</gene>
<reference evidence="2 3" key="1">
    <citation type="submission" date="2021-06" db="EMBL/GenBank/DDBJ databases">
        <authorList>
            <person name="Lu T."/>
            <person name="Wang Q."/>
            <person name="Han X."/>
        </authorList>
    </citation>
    <scope>NUCLEOTIDE SEQUENCE [LARGE SCALE GENOMIC DNA]</scope>
    <source>
        <strain evidence="2 3">LAM0050</strain>
    </source>
</reference>
<feature type="transmembrane region" description="Helical" evidence="1">
    <location>
        <begin position="20"/>
        <end position="38"/>
    </location>
</feature>
<dbReference type="Pfam" id="PF04964">
    <property type="entry name" value="Flp_Fap"/>
    <property type="match status" value="1"/>
</dbReference>
<evidence type="ECO:0000256" key="1">
    <source>
        <dbReference type="SAM" id="Phobius"/>
    </source>
</evidence>
<protein>
    <submittedName>
        <fullName evidence="2">Flp family type IVb pilin</fullName>
    </submittedName>
</protein>
<sequence length="68" mass="7291">MKDQLVKFWKDEEGATAIEYALIAGLIAVTIIAALSVMGDEIRGLFEKIGEALKVANQKATEATPTTP</sequence>
<organism evidence="2 3">
    <name type="scientific">Advenella alkanexedens</name>
    <dbReference type="NCBI Taxonomy" id="1481665"/>
    <lineage>
        <taxon>Bacteria</taxon>
        <taxon>Pseudomonadati</taxon>
        <taxon>Pseudomonadota</taxon>
        <taxon>Betaproteobacteria</taxon>
        <taxon>Burkholderiales</taxon>
        <taxon>Alcaligenaceae</taxon>
    </lineage>
</organism>
<evidence type="ECO:0000313" key="3">
    <source>
        <dbReference type="Proteomes" id="UP000722165"/>
    </source>
</evidence>
<accession>A0ABS6NLZ1</accession>
<keyword evidence="1" id="KW-0472">Membrane</keyword>
<keyword evidence="1" id="KW-1133">Transmembrane helix</keyword>
<dbReference type="EMBL" id="JAHSPR010000003">
    <property type="protein sequence ID" value="MBV4396638.1"/>
    <property type="molecule type" value="Genomic_DNA"/>
</dbReference>
<keyword evidence="1" id="KW-0812">Transmembrane</keyword>